<organism evidence="3 4">
    <name type="scientific">Sphaerimonospora thailandensis</name>
    <dbReference type="NCBI Taxonomy" id="795644"/>
    <lineage>
        <taxon>Bacteria</taxon>
        <taxon>Bacillati</taxon>
        <taxon>Actinomycetota</taxon>
        <taxon>Actinomycetes</taxon>
        <taxon>Streptosporangiales</taxon>
        <taxon>Streptosporangiaceae</taxon>
        <taxon>Sphaerimonospora</taxon>
    </lineage>
</organism>
<gene>
    <name evidence="3" type="ORF">Mth01_55710</name>
</gene>
<reference evidence="3" key="1">
    <citation type="submission" date="2021-01" db="EMBL/GenBank/DDBJ databases">
        <title>Whole genome shotgun sequence of Sphaerimonospora thailandensis NBRC 107569.</title>
        <authorList>
            <person name="Komaki H."/>
            <person name="Tamura T."/>
        </authorList>
    </citation>
    <scope>NUCLEOTIDE SEQUENCE</scope>
    <source>
        <strain evidence="3">NBRC 107569</strain>
    </source>
</reference>
<dbReference type="Proteomes" id="UP000610966">
    <property type="component" value="Unassembled WGS sequence"/>
</dbReference>
<dbReference type="GO" id="GO:0005829">
    <property type="term" value="C:cytosol"/>
    <property type="evidence" value="ECO:0007669"/>
    <property type="project" value="TreeGrafter"/>
</dbReference>
<feature type="domain" description="NADP-dependent oxidoreductase" evidence="2">
    <location>
        <begin position="39"/>
        <end position="306"/>
    </location>
</feature>
<evidence type="ECO:0000313" key="4">
    <source>
        <dbReference type="Proteomes" id="UP000610966"/>
    </source>
</evidence>
<dbReference type="PANTHER" id="PTHR42686">
    <property type="entry name" value="GH17980P-RELATED"/>
    <property type="match status" value="1"/>
</dbReference>
<comment type="caution">
    <text evidence="3">The sequence shown here is derived from an EMBL/GenBank/DDBJ whole genome shotgun (WGS) entry which is preliminary data.</text>
</comment>
<protein>
    <recommendedName>
        <fullName evidence="2">NADP-dependent oxidoreductase domain-containing protein</fullName>
    </recommendedName>
</protein>
<accession>A0A8J3RJ79</accession>
<dbReference type="InterPro" id="IPR020471">
    <property type="entry name" value="AKR"/>
</dbReference>
<feature type="region of interest" description="Disordered" evidence="1">
    <location>
        <begin position="236"/>
        <end position="261"/>
    </location>
</feature>
<proteinExistence type="predicted"/>
<dbReference type="InterPro" id="IPR036812">
    <property type="entry name" value="NAD(P)_OxRdtase_dom_sf"/>
</dbReference>
<dbReference type="CDD" id="cd06660">
    <property type="entry name" value="AKR_SF"/>
    <property type="match status" value="1"/>
</dbReference>
<dbReference type="PANTHER" id="PTHR42686:SF1">
    <property type="entry name" value="GH17980P-RELATED"/>
    <property type="match status" value="1"/>
</dbReference>
<evidence type="ECO:0000313" key="3">
    <source>
        <dbReference type="EMBL" id="GIH73318.1"/>
    </source>
</evidence>
<dbReference type="SUPFAM" id="SSF51430">
    <property type="entry name" value="NAD(P)-linked oxidoreductase"/>
    <property type="match status" value="1"/>
</dbReference>
<dbReference type="Gene3D" id="3.20.20.100">
    <property type="entry name" value="NADP-dependent oxidoreductase domain"/>
    <property type="match status" value="1"/>
</dbReference>
<evidence type="ECO:0000259" key="2">
    <source>
        <dbReference type="Pfam" id="PF00248"/>
    </source>
</evidence>
<dbReference type="InterPro" id="IPR023210">
    <property type="entry name" value="NADP_OxRdtase_dom"/>
</dbReference>
<keyword evidence="4" id="KW-1185">Reference proteome</keyword>
<name>A0A8J3RJ79_9ACTN</name>
<sequence>MTRAFYLAPRYLCRGVTAHPLGVHCAAVGRSLDRQRSAAVTDDHALLDGLRRAVELGATLLDTADWYGCGHAERLIGRFLRECRDLPLILSSKVGRLQGSAPHPYGDRHIHHQLKQSLENLYADCLDLYFLDSFDFGEGDRYLGPAIDQMVTLRELGYIKAIGMHGPHIGYGASPAEQQARAERFLHLFRLIKPNVVWMRYNALAPAIQLEGEDVFDFTRRHGVGLVLSTPLPHGSLTGAATTDQQPQDPTRPPGISFTGHTAQEREVVASGPQALRERFGDAPDLLLALRWCLRRSDHCVVVVGLADAA</sequence>
<dbReference type="EMBL" id="BOOG01000083">
    <property type="protein sequence ID" value="GIH73318.1"/>
    <property type="molecule type" value="Genomic_DNA"/>
</dbReference>
<dbReference type="Pfam" id="PF00248">
    <property type="entry name" value="Aldo_ket_red"/>
    <property type="match status" value="1"/>
</dbReference>
<evidence type="ECO:0000256" key="1">
    <source>
        <dbReference type="SAM" id="MobiDB-lite"/>
    </source>
</evidence>
<dbReference type="GO" id="GO:0016491">
    <property type="term" value="F:oxidoreductase activity"/>
    <property type="evidence" value="ECO:0007669"/>
    <property type="project" value="InterPro"/>
</dbReference>
<dbReference type="AlphaFoldDB" id="A0A8J3RJ79"/>